<dbReference type="AlphaFoldDB" id="A0A6V7GZN2"/>
<reference evidence="1" key="1">
    <citation type="submission" date="2020-07" db="EMBL/GenBank/DDBJ databases">
        <authorList>
            <person name="Nazaruddin N."/>
        </authorList>
    </citation>
    <scope>NUCLEOTIDE SEQUENCE</scope>
</reference>
<dbReference type="Proteomes" id="UP000752696">
    <property type="component" value="Unassembled WGS sequence"/>
</dbReference>
<dbReference type="EMBL" id="CAJDYZ010004896">
    <property type="protein sequence ID" value="CAD1472053.1"/>
    <property type="molecule type" value="Genomic_DNA"/>
</dbReference>
<protein>
    <submittedName>
        <fullName evidence="1">Uncharacterized protein</fullName>
    </submittedName>
</protein>
<dbReference type="OrthoDB" id="10525256at2759"/>
<keyword evidence="2" id="KW-1185">Reference proteome</keyword>
<accession>A0A6V7GZN2</accession>
<evidence type="ECO:0000313" key="2">
    <source>
        <dbReference type="Proteomes" id="UP000752696"/>
    </source>
</evidence>
<name>A0A6V7GZN2_9HYME</name>
<feature type="non-terminal residue" evidence="1">
    <location>
        <position position="1"/>
    </location>
</feature>
<sequence>FLFRNLSVTKISIMTDRDGEEFFNELYANVLSDCPSDFEIYCSDVEIDSLSQQNQIYLRNLLYTT</sequence>
<evidence type="ECO:0000313" key="1">
    <source>
        <dbReference type="EMBL" id="CAD1472053.1"/>
    </source>
</evidence>
<proteinExistence type="predicted"/>
<organism evidence="1 2">
    <name type="scientific">Heterotrigona itama</name>
    <dbReference type="NCBI Taxonomy" id="395501"/>
    <lineage>
        <taxon>Eukaryota</taxon>
        <taxon>Metazoa</taxon>
        <taxon>Ecdysozoa</taxon>
        <taxon>Arthropoda</taxon>
        <taxon>Hexapoda</taxon>
        <taxon>Insecta</taxon>
        <taxon>Pterygota</taxon>
        <taxon>Neoptera</taxon>
        <taxon>Endopterygota</taxon>
        <taxon>Hymenoptera</taxon>
        <taxon>Apocrita</taxon>
        <taxon>Aculeata</taxon>
        <taxon>Apoidea</taxon>
        <taxon>Anthophila</taxon>
        <taxon>Apidae</taxon>
        <taxon>Heterotrigona</taxon>
    </lineage>
</organism>
<gene>
    <name evidence="1" type="ORF">MHI_LOCUS258456</name>
</gene>
<comment type="caution">
    <text evidence="1">The sequence shown here is derived from an EMBL/GenBank/DDBJ whole genome shotgun (WGS) entry which is preliminary data.</text>
</comment>
<feature type="non-terminal residue" evidence="1">
    <location>
        <position position="65"/>
    </location>
</feature>